<evidence type="ECO:0000256" key="6">
    <source>
        <dbReference type="ARBA" id="ARBA00022989"/>
    </source>
</evidence>
<comment type="subcellular location">
    <subcellularLocation>
        <location evidence="1">Cell membrane</location>
        <topology evidence="1">Multi-pass membrane protein</topology>
    </subcellularLocation>
</comment>
<evidence type="ECO:0000256" key="9">
    <source>
        <dbReference type="SAM" id="Phobius"/>
    </source>
</evidence>
<evidence type="ECO:0000256" key="5">
    <source>
        <dbReference type="ARBA" id="ARBA00022692"/>
    </source>
</evidence>
<dbReference type="Proteomes" id="UP000297475">
    <property type="component" value="Unassembled WGS sequence"/>
</dbReference>
<dbReference type="GO" id="GO:0055085">
    <property type="term" value="P:transmembrane transport"/>
    <property type="evidence" value="ECO:0007669"/>
    <property type="project" value="TreeGrafter"/>
</dbReference>
<evidence type="ECO:0000256" key="2">
    <source>
        <dbReference type="ARBA" id="ARBA00009773"/>
    </source>
</evidence>
<keyword evidence="5 9" id="KW-0812">Transmembrane</keyword>
<dbReference type="EMBL" id="SRMF01000002">
    <property type="protein sequence ID" value="TGG93916.1"/>
    <property type="molecule type" value="Genomic_DNA"/>
</dbReference>
<organism evidence="10 11">
    <name type="scientific">Natronospirillum operosum</name>
    <dbReference type="NCBI Taxonomy" id="2759953"/>
    <lineage>
        <taxon>Bacteria</taxon>
        <taxon>Pseudomonadati</taxon>
        <taxon>Pseudomonadota</taxon>
        <taxon>Gammaproteobacteria</taxon>
        <taxon>Oceanospirillales</taxon>
        <taxon>Natronospirillaceae</taxon>
        <taxon>Natronospirillum</taxon>
    </lineage>
</organism>
<dbReference type="AlphaFoldDB" id="A0A4Z0WF44"/>
<sequence>MLKVIESIYHRYFSDEEAIILAFVLVGAMLAIWLFGGILAPVIAALIVAYVLAPAMDRMVRWRIPQVVAASLLSLLFLGLLLLVGLVLFPFMWTQLMTLTTELPKMIIEMQASLNLLVERFPEIFDEEQVMQWIQQLNLAALGNQAAAQLPRLVSYSLSTLPNIVTVLIYLLIVPLLVFFMLKDRTTLWQATLSMLPTRRRLLTDIGREMNMQIANYIRGKVIEILIVGAVTFITFEILGLNYSALLAVVVGLSVLIPYIGATVVTIPVALIALFQFGISSDFYIVLGAYLVIQVLDGNVLVPLLFSEAVNLHPVSIIVAVFFFGGIWGFWGVFFAIPLATLIKAVFNAWPKHPDLGETPWPSRTLESSQQQQPPAEDKR</sequence>
<evidence type="ECO:0000313" key="11">
    <source>
        <dbReference type="Proteomes" id="UP000297475"/>
    </source>
</evidence>
<keyword evidence="6 9" id="KW-1133">Transmembrane helix</keyword>
<protein>
    <submittedName>
        <fullName evidence="10">AI-2E family transporter</fullName>
    </submittedName>
</protein>
<dbReference type="OrthoDB" id="5562213at2"/>
<evidence type="ECO:0000256" key="8">
    <source>
        <dbReference type="SAM" id="MobiDB-lite"/>
    </source>
</evidence>
<evidence type="ECO:0000256" key="4">
    <source>
        <dbReference type="ARBA" id="ARBA00022475"/>
    </source>
</evidence>
<comment type="caution">
    <text evidence="10">The sequence shown here is derived from an EMBL/GenBank/DDBJ whole genome shotgun (WGS) entry which is preliminary data.</text>
</comment>
<feature type="transmembrane region" description="Helical" evidence="9">
    <location>
        <begin position="222"/>
        <end position="239"/>
    </location>
</feature>
<keyword evidence="7 9" id="KW-0472">Membrane</keyword>
<gene>
    <name evidence="10" type="ORF">E4656_06930</name>
</gene>
<feature type="transmembrane region" description="Helical" evidence="9">
    <location>
        <begin position="161"/>
        <end position="182"/>
    </location>
</feature>
<feature type="transmembrane region" description="Helical" evidence="9">
    <location>
        <begin position="317"/>
        <end position="343"/>
    </location>
</feature>
<keyword evidence="4" id="KW-1003">Cell membrane</keyword>
<feature type="compositionally biased region" description="Polar residues" evidence="8">
    <location>
        <begin position="365"/>
        <end position="374"/>
    </location>
</feature>
<dbReference type="RefSeq" id="WP_135482462.1">
    <property type="nucleotide sequence ID" value="NZ_SRMF01000002.1"/>
</dbReference>
<reference evidence="10 11" key="1">
    <citation type="submission" date="2019-04" db="EMBL/GenBank/DDBJ databases">
        <title>Natronospirillum operosus gen. nov., sp. nov., a haloalkaliphilic satellite isolated from decaying biomass of laboratory culture of cyanobacterium Geitlerinema sp. and proposal of Natronospirillaceae fam. nov. and Saccharospirillaceae fam. nov.</title>
        <authorList>
            <person name="Kevbrin V."/>
            <person name="Boltyanskaya Y."/>
            <person name="Koziaeva V."/>
            <person name="Grouzdev D.S."/>
            <person name="Park M."/>
            <person name="Cho J."/>
        </authorList>
    </citation>
    <scope>NUCLEOTIDE SEQUENCE [LARGE SCALE GENOMIC DNA]</scope>
    <source>
        <strain evidence="10 11">G-116</strain>
    </source>
</reference>
<keyword evidence="11" id="KW-1185">Reference proteome</keyword>
<evidence type="ECO:0000256" key="7">
    <source>
        <dbReference type="ARBA" id="ARBA00023136"/>
    </source>
</evidence>
<dbReference type="PANTHER" id="PTHR21716:SF53">
    <property type="entry name" value="PERMEASE PERM-RELATED"/>
    <property type="match status" value="1"/>
</dbReference>
<feature type="transmembrane region" description="Helical" evidence="9">
    <location>
        <begin position="64"/>
        <end position="93"/>
    </location>
</feature>
<feature type="transmembrane region" description="Helical" evidence="9">
    <location>
        <begin position="20"/>
        <end position="52"/>
    </location>
</feature>
<feature type="transmembrane region" description="Helical" evidence="9">
    <location>
        <begin position="245"/>
        <end position="271"/>
    </location>
</feature>
<dbReference type="InterPro" id="IPR002549">
    <property type="entry name" value="AI-2E-like"/>
</dbReference>
<feature type="transmembrane region" description="Helical" evidence="9">
    <location>
        <begin position="283"/>
        <end position="305"/>
    </location>
</feature>
<name>A0A4Z0WF44_9GAMM</name>
<comment type="similarity">
    <text evidence="2">Belongs to the autoinducer-2 exporter (AI-2E) (TC 2.A.86) family.</text>
</comment>
<keyword evidence="3" id="KW-0813">Transport</keyword>
<dbReference type="PANTHER" id="PTHR21716">
    <property type="entry name" value="TRANSMEMBRANE PROTEIN"/>
    <property type="match status" value="1"/>
</dbReference>
<evidence type="ECO:0000256" key="1">
    <source>
        <dbReference type="ARBA" id="ARBA00004651"/>
    </source>
</evidence>
<evidence type="ECO:0000313" key="10">
    <source>
        <dbReference type="EMBL" id="TGG93916.1"/>
    </source>
</evidence>
<evidence type="ECO:0000256" key="3">
    <source>
        <dbReference type="ARBA" id="ARBA00022448"/>
    </source>
</evidence>
<dbReference type="Pfam" id="PF01594">
    <property type="entry name" value="AI-2E_transport"/>
    <property type="match status" value="1"/>
</dbReference>
<dbReference type="GO" id="GO:0005886">
    <property type="term" value="C:plasma membrane"/>
    <property type="evidence" value="ECO:0007669"/>
    <property type="project" value="UniProtKB-SubCell"/>
</dbReference>
<feature type="region of interest" description="Disordered" evidence="8">
    <location>
        <begin position="357"/>
        <end position="380"/>
    </location>
</feature>
<accession>A0A4Z0WF44</accession>
<proteinExistence type="inferred from homology"/>